<proteinExistence type="predicted"/>
<evidence type="ECO:0000313" key="2">
    <source>
        <dbReference type="EMBL" id="TQL96935.1"/>
    </source>
</evidence>
<organism evidence="2 3">
    <name type="scientific">Actinoallomurus bryophytorum</name>
    <dbReference type="NCBI Taxonomy" id="1490222"/>
    <lineage>
        <taxon>Bacteria</taxon>
        <taxon>Bacillati</taxon>
        <taxon>Actinomycetota</taxon>
        <taxon>Actinomycetes</taxon>
        <taxon>Streptosporangiales</taxon>
        <taxon>Thermomonosporaceae</taxon>
        <taxon>Actinoallomurus</taxon>
    </lineage>
</organism>
<evidence type="ECO:0008006" key="4">
    <source>
        <dbReference type="Google" id="ProtNLM"/>
    </source>
</evidence>
<dbReference type="AlphaFoldDB" id="A0A543CIM5"/>
<protein>
    <recommendedName>
        <fullName evidence="4">Small secreted domain DUF320</fullName>
    </recommendedName>
</protein>
<feature type="signal peptide" evidence="1">
    <location>
        <begin position="1"/>
        <end position="28"/>
    </location>
</feature>
<dbReference type="EMBL" id="VFOZ01000001">
    <property type="protein sequence ID" value="TQL96935.1"/>
    <property type="molecule type" value="Genomic_DNA"/>
</dbReference>
<dbReference type="RefSeq" id="WP_141955726.1">
    <property type="nucleotide sequence ID" value="NZ_VFOZ01000001.1"/>
</dbReference>
<comment type="caution">
    <text evidence="2">The sequence shown here is derived from an EMBL/GenBank/DDBJ whole genome shotgun (WGS) entry which is preliminary data.</text>
</comment>
<dbReference type="Proteomes" id="UP000316096">
    <property type="component" value="Unassembled WGS sequence"/>
</dbReference>
<accession>A0A543CIM5</accession>
<name>A0A543CIM5_9ACTN</name>
<evidence type="ECO:0000256" key="1">
    <source>
        <dbReference type="SAM" id="SignalP"/>
    </source>
</evidence>
<evidence type="ECO:0000313" key="3">
    <source>
        <dbReference type="Proteomes" id="UP000316096"/>
    </source>
</evidence>
<gene>
    <name evidence="2" type="ORF">FB559_2488</name>
</gene>
<keyword evidence="3" id="KW-1185">Reference proteome</keyword>
<reference evidence="2 3" key="1">
    <citation type="submission" date="2019-06" db="EMBL/GenBank/DDBJ databases">
        <title>Sequencing the genomes of 1000 actinobacteria strains.</title>
        <authorList>
            <person name="Klenk H.-P."/>
        </authorList>
    </citation>
    <scope>NUCLEOTIDE SEQUENCE [LARGE SCALE GENOMIC DNA]</scope>
    <source>
        <strain evidence="2 3">DSM 102200</strain>
    </source>
</reference>
<sequence length="128" mass="13048">MRGWRNRVGRLVAIVAVALAGTAGAAFADPLPRPGGHGVAGKGNTATRHGVVHKGHHHLRPHTVVRCQNDDTEQIDDFDSDGGEPVHIVSPGAAEAAGGGCPGAQDALGIADVLAGGHRTRAGVPLRR</sequence>
<keyword evidence="1" id="KW-0732">Signal</keyword>
<feature type="chain" id="PRO_5021928788" description="Small secreted domain DUF320" evidence="1">
    <location>
        <begin position="29"/>
        <end position="128"/>
    </location>
</feature>